<dbReference type="PANTHER" id="PTHR43777:SF1">
    <property type="entry name" value="MOLYBDENUM COFACTOR CYTIDYLYLTRANSFERASE"/>
    <property type="match status" value="1"/>
</dbReference>
<keyword evidence="3" id="KW-1185">Reference proteome</keyword>
<dbReference type="CDD" id="cd04182">
    <property type="entry name" value="GT_2_like_f"/>
    <property type="match status" value="1"/>
</dbReference>
<feature type="domain" description="MobA-like NTP transferase" evidence="1">
    <location>
        <begin position="10"/>
        <end position="173"/>
    </location>
</feature>
<dbReference type="Gene3D" id="3.90.550.10">
    <property type="entry name" value="Spore Coat Polysaccharide Biosynthesis Protein SpsA, Chain A"/>
    <property type="match status" value="1"/>
</dbReference>
<dbReference type="Proteomes" id="UP000267585">
    <property type="component" value="Unassembled WGS sequence"/>
</dbReference>
<gene>
    <name evidence="2" type="ORF">EHW67_17740</name>
</gene>
<dbReference type="RefSeq" id="WP_126163726.1">
    <property type="nucleotide sequence ID" value="NZ_RQPJ01000021.1"/>
</dbReference>
<dbReference type="InterPro" id="IPR025877">
    <property type="entry name" value="MobA-like_NTP_Trfase"/>
</dbReference>
<dbReference type="AlphaFoldDB" id="A0A3S0D368"/>
<proteinExistence type="predicted"/>
<accession>A0A3S0D368</accession>
<sequence>MKKKDNIAILVMAAGTSSRMKGIKQLLPWGESTLLENALKNATASKAQRVLTVLGAYKKEILDSISLGKQDYVYNPNWKSGLGNSIACGTRHLLDSDKEYKGILVLLADQPLIDYHYLDSLITQFLDSRNSIVATDYGNRVGVPAIFAATHFEALLQLRSDFGAKEIIKAHGNEVLKISADGKELDIDTLEEYERVKKREQ</sequence>
<keyword evidence="2" id="KW-0808">Transferase</keyword>
<reference evidence="2 3" key="1">
    <citation type="submission" date="2018-11" db="EMBL/GenBank/DDBJ databases">
        <title>Arenibacter aquaticus sp.nov., a marine bacterium isolated from surface seawater in the South China Sea.</title>
        <authorList>
            <person name="Guo J."/>
            <person name="Sun J."/>
        </authorList>
    </citation>
    <scope>NUCLEOTIDE SEQUENCE [LARGE SCALE GENOMIC DNA]</scope>
    <source>
        <strain evidence="2 3">GUO666</strain>
    </source>
</reference>
<dbReference type="SUPFAM" id="SSF53448">
    <property type="entry name" value="Nucleotide-diphospho-sugar transferases"/>
    <property type="match status" value="1"/>
</dbReference>
<dbReference type="InterPro" id="IPR029044">
    <property type="entry name" value="Nucleotide-diphossugar_trans"/>
</dbReference>
<dbReference type="GO" id="GO:0016779">
    <property type="term" value="F:nucleotidyltransferase activity"/>
    <property type="evidence" value="ECO:0007669"/>
    <property type="project" value="UniProtKB-ARBA"/>
</dbReference>
<dbReference type="Pfam" id="PF12804">
    <property type="entry name" value="NTP_transf_3"/>
    <property type="match status" value="1"/>
</dbReference>
<evidence type="ECO:0000313" key="3">
    <source>
        <dbReference type="Proteomes" id="UP000267585"/>
    </source>
</evidence>
<evidence type="ECO:0000313" key="2">
    <source>
        <dbReference type="EMBL" id="RTE52041.1"/>
    </source>
</evidence>
<dbReference type="OrthoDB" id="9779263at2"/>
<comment type="caution">
    <text evidence="2">The sequence shown here is derived from an EMBL/GenBank/DDBJ whole genome shotgun (WGS) entry which is preliminary data.</text>
</comment>
<evidence type="ECO:0000259" key="1">
    <source>
        <dbReference type="Pfam" id="PF12804"/>
    </source>
</evidence>
<name>A0A3S0D368_9FLAO</name>
<organism evidence="2 3">
    <name type="scientific">Arenibacter aquaticus</name>
    <dbReference type="NCBI Taxonomy" id="2489054"/>
    <lineage>
        <taxon>Bacteria</taxon>
        <taxon>Pseudomonadati</taxon>
        <taxon>Bacteroidota</taxon>
        <taxon>Flavobacteriia</taxon>
        <taxon>Flavobacteriales</taxon>
        <taxon>Flavobacteriaceae</taxon>
        <taxon>Arenibacter</taxon>
    </lineage>
</organism>
<dbReference type="EMBL" id="RQPJ01000021">
    <property type="protein sequence ID" value="RTE52041.1"/>
    <property type="molecule type" value="Genomic_DNA"/>
</dbReference>
<dbReference type="PANTHER" id="PTHR43777">
    <property type="entry name" value="MOLYBDENUM COFACTOR CYTIDYLYLTRANSFERASE"/>
    <property type="match status" value="1"/>
</dbReference>
<protein>
    <submittedName>
        <fullName evidence="2">Nucleotidyltransferase family protein</fullName>
    </submittedName>
</protein>